<protein>
    <recommendedName>
        <fullName evidence="4">FHA domain-containing protein</fullName>
    </recommendedName>
</protein>
<feature type="compositionally biased region" description="Polar residues" evidence="2">
    <location>
        <begin position="573"/>
        <end position="584"/>
    </location>
</feature>
<keyword evidence="1" id="KW-0175">Coiled coil</keyword>
<feature type="region of interest" description="Disordered" evidence="2">
    <location>
        <begin position="534"/>
        <end position="605"/>
    </location>
</feature>
<dbReference type="InterPro" id="IPR008984">
    <property type="entry name" value="SMAD_FHA_dom_sf"/>
</dbReference>
<feature type="coiled-coil region" evidence="1">
    <location>
        <begin position="335"/>
        <end position="404"/>
    </location>
</feature>
<feature type="transmembrane region" description="Helical" evidence="3">
    <location>
        <begin position="647"/>
        <end position="666"/>
    </location>
</feature>
<feature type="compositionally biased region" description="Polar residues" evidence="2">
    <location>
        <begin position="1"/>
        <end position="19"/>
    </location>
</feature>
<feature type="compositionally biased region" description="Basic and acidic residues" evidence="2">
    <location>
        <begin position="488"/>
        <end position="512"/>
    </location>
</feature>
<feature type="domain" description="FHA" evidence="4">
    <location>
        <begin position="45"/>
        <end position="101"/>
    </location>
</feature>
<keyword evidence="6" id="KW-1185">Reference proteome</keyword>
<evidence type="ECO:0000313" key="5">
    <source>
        <dbReference type="EMBL" id="GJJ75253.1"/>
    </source>
</evidence>
<dbReference type="EMBL" id="BQFW01000010">
    <property type="protein sequence ID" value="GJJ75253.1"/>
    <property type="molecule type" value="Genomic_DNA"/>
</dbReference>
<dbReference type="AlphaFoldDB" id="A0A9P3HEV5"/>
<gene>
    <name evidence="5" type="ORF">EMPS_07611</name>
</gene>
<dbReference type="PANTHER" id="PTHR15715">
    <property type="entry name" value="CENTROSOMAL PROTEIN OF 170 KDA"/>
    <property type="match status" value="1"/>
</dbReference>
<proteinExistence type="predicted"/>
<dbReference type="Pfam" id="PF00498">
    <property type="entry name" value="FHA"/>
    <property type="match status" value="1"/>
</dbReference>
<comment type="caution">
    <text evidence="5">The sequence shown here is derived from an EMBL/GenBank/DDBJ whole genome shotgun (WGS) entry which is preliminary data.</text>
</comment>
<feature type="compositionally biased region" description="Basic and acidic residues" evidence="2">
    <location>
        <begin position="534"/>
        <end position="548"/>
    </location>
</feature>
<dbReference type="InterPro" id="IPR051176">
    <property type="entry name" value="Cent_Immune-Sig_Mod"/>
</dbReference>
<evidence type="ECO:0000256" key="2">
    <source>
        <dbReference type="SAM" id="MobiDB-lite"/>
    </source>
</evidence>
<evidence type="ECO:0000313" key="6">
    <source>
        <dbReference type="Proteomes" id="UP000827284"/>
    </source>
</evidence>
<dbReference type="SMART" id="SM00240">
    <property type="entry name" value="FHA"/>
    <property type="match status" value="1"/>
</dbReference>
<feature type="region of interest" description="Disordered" evidence="2">
    <location>
        <begin position="1"/>
        <end position="20"/>
    </location>
</feature>
<dbReference type="InterPro" id="IPR000253">
    <property type="entry name" value="FHA_dom"/>
</dbReference>
<dbReference type="Proteomes" id="UP000827284">
    <property type="component" value="Unassembled WGS sequence"/>
</dbReference>
<dbReference type="PANTHER" id="PTHR15715:SF37">
    <property type="entry name" value="LD47843P"/>
    <property type="match status" value="1"/>
</dbReference>
<dbReference type="SUPFAM" id="SSF49879">
    <property type="entry name" value="SMAD/FHA domain"/>
    <property type="match status" value="1"/>
</dbReference>
<keyword evidence="3" id="KW-1133">Transmembrane helix</keyword>
<evidence type="ECO:0000256" key="3">
    <source>
        <dbReference type="SAM" id="Phobius"/>
    </source>
</evidence>
<feature type="compositionally biased region" description="Low complexity" evidence="2">
    <location>
        <begin position="276"/>
        <end position="294"/>
    </location>
</feature>
<keyword evidence="3" id="KW-0812">Transmembrane</keyword>
<feature type="region of interest" description="Disordered" evidence="2">
    <location>
        <begin position="249"/>
        <end position="323"/>
    </location>
</feature>
<dbReference type="OrthoDB" id="687730at2759"/>
<evidence type="ECO:0000256" key="1">
    <source>
        <dbReference type="SAM" id="Coils"/>
    </source>
</evidence>
<reference evidence="5" key="1">
    <citation type="submission" date="2021-11" db="EMBL/GenBank/DDBJ databases">
        <authorList>
            <person name="Herlambang A."/>
            <person name="Guo Y."/>
            <person name="Takashima Y."/>
            <person name="Nishizawa T."/>
        </authorList>
    </citation>
    <scope>NUCLEOTIDE SEQUENCE</scope>
    <source>
        <strain evidence="5">E1425</strain>
    </source>
</reference>
<feature type="compositionally biased region" description="Low complexity" evidence="2">
    <location>
        <begin position="466"/>
        <end position="487"/>
    </location>
</feature>
<dbReference type="Gene3D" id="2.60.200.20">
    <property type="match status" value="1"/>
</dbReference>
<feature type="region of interest" description="Disordered" evidence="2">
    <location>
        <begin position="464"/>
        <end position="512"/>
    </location>
</feature>
<reference evidence="5" key="2">
    <citation type="journal article" date="2022" name="Microbiol. Resour. Announc.">
        <title>Whole-Genome Sequence of Entomortierella parvispora E1425, a Mucoromycotan Fungus Associated with Burkholderiaceae-Related Endosymbiotic Bacteria.</title>
        <authorList>
            <person name="Herlambang A."/>
            <person name="Guo Y."/>
            <person name="Takashima Y."/>
            <person name="Narisawa K."/>
            <person name="Ohta H."/>
            <person name="Nishizawa T."/>
        </authorList>
    </citation>
    <scope>NUCLEOTIDE SEQUENCE</scope>
    <source>
        <strain evidence="5">E1425</strain>
    </source>
</reference>
<feature type="compositionally biased region" description="Basic and acidic residues" evidence="2">
    <location>
        <begin position="314"/>
        <end position="323"/>
    </location>
</feature>
<dbReference type="GO" id="GO:0005737">
    <property type="term" value="C:cytoplasm"/>
    <property type="evidence" value="ECO:0007669"/>
    <property type="project" value="TreeGrafter"/>
</dbReference>
<accession>A0A9P3HEV5</accession>
<dbReference type="PROSITE" id="PS50006">
    <property type="entry name" value="FHA_DOMAIN"/>
    <property type="match status" value="1"/>
</dbReference>
<name>A0A9P3HEV5_9FUNG</name>
<feature type="compositionally biased region" description="Low complexity" evidence="2">
    <location>
        <begin position="562"/>
        <end position="572"/>
    </location>
</feature>
<keyword evidence="3" id="KW-0472">Membrane</keyword>
<organism evidence="5 6">
    <name type="scientific">Entomortierella parvispora</name>
    <dbReference type="NCBI Taxonomy" id="205924"/>
    <lineage>
        <taxon>Eukaryota</taxon>
        <taxon>Fungi</taxon>
        <taxon>Fungi incertae sedis</taxon>
        <taxon>Mucoromycota</taxon>
        <taxon>Mortierellomycotina</taxon>
        <taxon>Mortierellomycetes</taxon>
        <taxon>Mortierellales</taxon>
        <taxon>Mortierellaceae</taxon>
        <taxon>Entomortierella</taxon>
    </lineage>
</organism>
<sequence>MNGSSYQTINGRLQQNGPSNPVLVLEPVNDTFVMKSLELPDQTKVKIGRQTGVTTAPHPSNGFFDSKVLSRVHAEVWSESGKVYIRDLKSSNGTFLNGKRLCAENTESEPFELSQGDNLEFGIDILDENGALLHEKVSCKIYLSRKNMLTSGTAPQDSIAKQKLTSTPGPGVYSTKTHSTSTAASAAAAAAAVATPGGLSENIDLILSRLQNELTRSQETYADLGFLKHGLHELEKVFVVTTNIQDTNNATSSTIAEPEEMKDHSSGPKLNGGGQPAANTTASASSPSSSSPSSSSPPPQANHPPFQIATGSSNDHDRSQEHAHLQEISRLTIALEEVTAELGNSIERIQTLERQLNEERQVFEEEQQNHFQQQLEADRTRERLDQLTAELDQVSQRHRTELETAVTELEATHKEHVDRLVLEADQEHETLAKELRNVHTEELEKLESLRVEETRVLEKELREVKQQLQNSQKESQQHQHPQQLQHQQPREQEQQDIPATRDDRDSIPESHEEHLAQMAAVRKELARAHKEIQELKKDRQGWKPHLQEEDYSSNGNGHGNGHHNTNGDSNGSLETLTPNSTTSEEGQDTAKSKSISSEGASDVGAATAAWVQDTSRSEGDTGQEFSWTQFAFPMDKRNQAFISQPPSTMLLSGVFLLIGLGVYALWHKAGMPGY</sequence>
<evidence type="ECO:0000259" key="4">
    <source>
        <dbReference type="PROSITE" id="PS50006"/>
    </source>
</evidence>